<keyword evidence="1" id="KW-0812">Transmembrane</keyword>
<evidence type="ECO:0000313" key="2">
    <source>
        <dbReference type="EMBL" id="ABS63146.1"/>
    </source>
</evidence>
<sequence length="171" mass="18556">MTIHDSDYRPRGPKLTGRRTLMLFAGFFIVVFGMNGLMVFQALSTFDGVEVEGAYQKGRAYNHLLARMEAQEKLGWKAAIDVAPASNGDTALTVTFTDAAGAPLEGLAVHGTFWRPVAAGEDRRMSLTETAPGIYTAVFALAHSGNWLVRISGTGPQGETFTEEQRVFVRG</sequence>
<evidence type="ECO:0000256" key="1">
    <source>
        <dbReference type="SAM" id="Phobius"/>
    </source>
</evidence>
<keyword evidence="3" id="KW-1185">Reference proteome</keyword>
<feature type="transmembrane region" description="Helical" evidence="1">
    <location>
        <begin position="21"/>
        <end position="43"/>
    </location>
</feature>
<dbReference type="InterPro" id="IPR013783">
    <property type="entry name" value="Ig-like_fold"/>
</dbReference>
<dbReference type="Proteomes" id="UP000006377">
    <property type="component" value="Chromosome"/>
</dbReference>
<dbReference type="EMBL" id="CP000774">
    <property type="protein sequence ID" value="ABS63146.1"/>
    <property type="molecule type" value="Genomic_DNA"/>
</dbReference>
<keyword evidence="1" id="KW-0472">Membrane</keyword>
<dbReference type="eggNOG" id="COG5456">
    <property type="taxonomic scope" value="Bacteria"/>
</dbReference>
<keyword evidence="1" id="KW-1133">Transmembrane helix</keyword>
<dbReference type="RefSeq" id="WP_012110432.1">
    <property type="nucleotide sequence ID" value="NC_009719.1"/>
</dbReference>
<dbReference type="STRING" id="402881.Plav_1527"/>
<proteinExistence type="predicted"/>
<dbReference type="Gene3D" id="2.60.40.10">
    <property type="entry name" value="Immunoglobulins"/>
    <property type="match status" value="1"/>
</dbReference>
<dbReference type="AlphaFoldDB" id="A7HTB3"/>
<dbReference type="KEGG" id="pla:Plav_1527"/>
<dbReference type="InterPro" id="IPR008620">
    <property type="entry name" value="FixH"/>
</dbReference>
<dbReference type="OrthoDB" id="1495896at2"/>
<gene>
    <name evidence="2" type="ordered locus">Plav_1527</name>
</gene>
<dbReference type="Pfam" id="PF05751">
    <property type="entry name" value="FixH"/>
    <property type="match status" value="1"/>
</dbReference>
<organism evidence="2 3">
    <name type="scientific">Parvibaculum lavamentivorans (strain DS-1 / DSM 13023 / NCIMB 13966)</name>
    <dbReference type="NCBI Taxonomy" id="402881"/>
    <lineage>
        <taxon>Bacteria</taxon>
        <taxon>Pseudomonadati</taxon>
        <taxon>Pseudomonadota</taxon>
        <taxon>Alphaproteobacteria</taxon>
        <taxon>Hyphomicrobiales</taxon>
        <taxon>Parvibaculaceae</taxon>
        <taxon>Parvibaculum</taxon>
    </lineage>
</organism>
<evidence type="ECO:0000313" key="3">
    <source>
        <dbReference type="Proteomes" id="UP000006377"/>
    </source>
</evidence>
<protein>
    <submittedName>
        <fullName evidence="2">FixH family protein</fullName>
    </submittedName>
</protein>
<dbReference type="HOGENOM" id="CLU_111458_0_0_5"/>
<accession>A7HTB3</accession>
<name>A7HTB3_PARL1</name>
<reference evidence="2 3" key="1">
    <citation type="journal article" date="2011" name="Stand. Genomic Sci.">
        <title>Complete genome sequence of Parvibaculum lavamentivorans type strain (DS-1(T)).</title>
        <authorList>
            <person name="Schleheck D."/>
            <person name="Weiss M."/>
            <person name="Pitluck S."/>
            <person name="Bruce D."/>
            <person name="Land M.L."/>
            <person name="Han S."/>
            <person name="Saunders E."/>
            <person name="Tapia R."/>
            <person name="Detter C."/>
            <person name="Brettin T."/>
            <person name="Han J."/>
            <person name="Woyke T."/>
            <person name="Goodwin L."/>
            <person name="Pennacchio L."/>
            <person name="Nolan M."/>
            <person name="Cook A.M."/>
            <person name="Kjelleberg S."/>
            <person name="Thomas T."/>
        </authorList>
    </citation>
    <scope>NUCLEOTIDE SEQUENCE [LARGE SCALE GENOMIC DNA]</scope>
    <source>
        <strain evidence="3">DS-1 / DSM 13023 / NCIMB 13966</strain>
    </source>
</reference>